<evidence type="ECO:0000313" key="1">
    <source>
        <dbReference type="EMBL" id="AVK96348.1"/>
    </source>
</evidence>
<reference evidence="2 4" key="2">
    <citation type="submission" date="2018-06" db="EMBL/GenBank/DDBJ databases">
        <authorList>
            <consortium name="Pathogen Informatics"/>
            <person name="Doyle S."/>
        </authorList>
    </citation>
    <scope>NUCLEOTIDE SEQUENCE [LARGE SCALE GENOMIC DNA]</scope>
    <source>
        <strain evidence="2 4">NCTC10338</strain>
    </source>
</reference>
<evidence type="ECO:0000313" key="3">
    <source>
        <dbReference type="Proteomes" id="UP000238825"/>
    </source>
</evidence>
<name>A0A2S0JZ59_LYSSH</name>
<reference evidence="1 3" key="1">
    <citation type="submission" date="2017-03" db="EMBL/GenBank/DDBJ databases">
        <title>The whole genome sequencing and assembly of Lysinibacillus sphaericus DSM 28T strain.</title>
        <authorList>
            <person name="Lee Y.-J."/>
            <person name="Yi H."/>
            <person name="Bahn Y.-S."/>
            <person name="Kim J.F."/>
            <person name="Lee D.-W."/>
        </authorList>
    </citation>
    <scope>NUCLEOTIDE SEQUENCE [LARGE SCALE GENOMIC DNA]</scope>
    <source>
        <strain evidence="1 3">DSM 28</strain>
    </source>
</reference>
<gene>
    <name evidence="1" type="ORF">LS41612_08835</name>
    <name evidence="2" type="ORF">NCTC10338_02979</name>
</gene>
<dbReference type="RefSeq" id="WP_024361229.1">
    <property type="nucleotide sequence ID" value="NZ_BJNS01000013.1"/>
</dbReference>
<sequence>MEIEMARKLWLNEMTEKEFIDAFFPNGIDSEYVLKLLYGAYEIRDVEAVRWMLFVASKFDLFTLNYTRVLCSLIEEDWHKSHEDIAFTLSKLKPLSAVESLYKAVFHELAYLDYDDNFALAVKCIWGLGNINSPDSIEKLKSLSKSNNETIKRNAMEQLEMRGLFTERQSELILNLFKNEISQGDFIEDFYPDYLYTADDFKRSDYVLKLICDEYEKRDAQSVEYLLYVASVFGLITAQYKKIASNLIKEEWYQKQEETVSLVDLAKLSSNH</sequence>
<dbReference type="SUPFAM" id="SSF48371">
    <property type="entry name" value="ARM repeat"/>
    <property type="match status" value="1"/>
</dbReference>
<organism evidence="1 3">
    <name type="scientific">Lysinibacillus sphaericus</name>
    <name type="common">Bacillus sphaericus</name>
    <dbReference type="NCBI Taxonomy" id="1421"/>
    <lineage>
        <taxon>Bacteria</taxon>
        <taxon>Bacillati</taxon>
        <taxon>Bacillota</taxon>
        <taxon>Bacilli</taxon>
        <taxon>Bacillales</taxon>
        <taxon>Bacillaceae</taxon>
        <taxon>Lysinibacillus</taxon>
    </lineage>
</organism>
<evidence type="ECO:0008006" key="5">
    <source>
        <dbReference type="Google" id="ProtNLM"/>
    </source>
</evidence>
<dbReference type="Gene3D" id="1.25.10.10">
    <property type="entry name" value="Leucine-rich Repeat Variant"/>
    <property type="match status" value="1"/>
</dbReference>
<dbReference type="Proteomes" id="UP000255295">
    <property type="component" value="Unassembled WGS sequence"/>
</dbReference>
<dbReference type="EMBL" id="CP019980">
    <property type="protein sequence ID" value="AVK96348.1"/>
    <property type="molecule type" value="Genomic_DNA"/>
</dbReference>
<dbReference type="AlphaFoldDB" id="A0A2S0JZ59"/>
<proteinExistence type="predicted"/>
<protein>
    <recommendedName>
        <fullName evidence="5">HEAT repeat domain-containing protein</fullName>
    </recommendedName>
</protein>
<evidence type="ECO:0000313" key="4">
    <source>
        <dbReference type="Proteomes" id="UP000255295"/>
    </source>
</evidence>
<dbReference type="GeneID" id="48276308"/>
<dbReference type="Proteomes" id="UP000238825">
    <property type="component" value="Chromosome"/>
</dbReference>
<dbReference type="InterPro" id="IPR016024">
    <property type="entry name" value="ARM-type_fold"/>
</dbReference>
<dbReference type="EMBL" id="UFSZ01000001">
    <property type="protein sequence ID" value="SUV17867.1"/>
    <property type="molecule type" value="Genomic_DNA"/>
</dbReference>
<evidence type="ECO:0000313" key="2">
    <source>
        <dbReference type="EMBL" id="SUV17867.1"/>
    </source>
</evidence>
<dbReference type="InterPro" id="IPR011989">
    <property type="entry name" value="ARM-like"/>
</dbReference>
<accession>A0A2S0JZ59</accession>